<dbReference type="Pfam" id="PF03478">
    <property type="entry name" value="Beta-prop_KIB1-4"/>
    <property type="match status" value="1"/>
</dbReference>
<dbReference type="InterPro" id="IPR005174">
    <property type="entry name" value="KIB1-4_b-propeller"/>
</dbReference>
<evidence type="ECO:0000259" key="1">
    <source>
        <dbReference type="Pfam" id="PF03478"/>
    </source>
</evidence>
<dbReference type="AlphaFoldDB" id="A0A7J7PA82"/>
<dbReference type="OrthoDB" id="1264317at2759"/>
<organism evidence="2 3">
    <name type="scientific">Kingdonia uniflora</name>
    <dbReference type="NCBI Taxonomy" id="39325"/>
    <lineage>
        <taxon>Eukaryota</taxon>
        <taxon>Viridiplantae</taxon>
        <taxon>Streptophyta</taxon>
        <taxon>Embryophyta</taxon>
        <taxon>Tracheophyta</taxon>
        <taxon>Spermatophyta</taxon>
        <taxon>Magnoliopsida</taxon>
        <taxon>Ranunculales</taxon>
        <taxon>Circaeasteraceae</taxon>
        <taxon>Kingdonia</taxon>
    </lineage>
</organism>
<gene>
    <name evidence="2" type="ORF">GIB67_011164</name>
</gene>
<dbReference type="Proteomes" id="UP000541444">
    <property type="component" value="Unassembled WGS sequence"/>
</dbReference>
<sequence length="179" mass="20887">MLNEEEKQHQGELKQVEDRKEMERPWFDLPTELIEVTMRKLFYVDQVFMRAVWLRDGHTFESNILESTGELLLVFNERGDHRSDLFVCIYKLNSEGTGWDEVNDLGERRLFLGPTSFSVSKSGISSWIYQCSQPYPYLYSSFGCRAERITPIADDPYSLARKRSFGADFGLTWIEPPPL</sequence>
<evidence type="ECO:0000313" key="2">
    <source>
        <dbReference type="EMBL" id="KAF6176375.1"/>
    </source>
</evidence>
<protein>
    <recommendedName>
        <fullName evidence="1">KIB1-4 beta-propeller domain-containing protein</fullName>
    </recommendedName>
</protein>
<dbReference type="EMBL" id="JACGCM010000115">
    <property type="protein sequence ID" value="KAF6176375.1"/>
    <property type="molecule type" value="Genomic_DNA"/>
</dbReference>
<accession>A0A7J7PA82</accession>
<keyword evidence="3" id="KW-1185">Reference proteome</keyword>
<evidence type="ECO:0000313" key="3">
    <source>
        <dbReference type="Proteomes" id="UP000541444"/>
    </source>
</evidence>
<feature type="domain" description="KIB1-4 beta-propeller" evidence="1">
    <location>
        <begin position="57"/>
        <end position="123"/>
    </location>
</feature>
<reference evidence="2 3" key="1">
    <citation type="journal article" date="2020" name="IScience">
        <title>Genome Sequencing of the Endangered Kingdonia uniflora (Circaeasteraceae, Ranunculales) Reveals Potential Mechanisms of Evolutionary Specialization.</title>
        <authorList>
            <person name="Sun Y."/>
            <person name="Deng T."/>
            <person name="Zhang A."/>
            <person name="Moore M.J."/>
            <person name="Landis J.B."/>
            <person name="Lin N."/>
            <person name="Zhang H."/>
            <person name="Zhang X."/>
            <person name="Huang J."/>
            <person name="Zhang X."/>
            <person name="Sun H."/>
            <person name="Wang H."/>
        </authorList>
    </citation>
    <scope>NUCLEOTIDE SEQUENCE [LARGE SCALE GENOMIC DNA]</scope>
    <source>
        <strain evidence="2">TB1705</strain>
        <tissue evidence="2">Leaf</tissue>
    </source>
</reference>
<name>A0A7J7PA82_9MAGN</name>
<comment type="caution">
    <text evidence="2">The sequence shown here is derived from an EMBL/GenBank/DDBJ whole genome shotgun (WGS) entry which is preliminary data.</text>
</comment>
<proteinExistence type="predicted"/>